<dbReference type="PIRSF" id="PIRSF030561">
    <property type="entry name" value="UCP030561"/>
    <property type="match status" value="1"/>
</dbReference>
<evidence type="ECO:0000313" key="3">
    <source>
        <dbReference type="Proteomes" id="UP000557749"/>
    </source>
</evidence>
<sequence length="111" mass="12596">MSPELPVAAQFKAYNEHDIDAFVACFSPDFKAYRMPSETPSMAGKEALRAFYVNNRFNNPELRAELVSRTVLGNKVFDHELIYGLSAAPIESIAVFEVEENLIKTAWFFFP</sequence>
<proteinExistence type="predicted"/>
<dbReference type="Gene3D" id="3.10.450.50">
    <property type="match status" value="1"/>
</dbReference>
<dbReference type="Proteomes" id="UP000557749">
    <property type="component" value="Unassembled WGS sequence"/>
</dbReference>
<dbReference type="InterPro" id="IPR008317">
    <property type="entry name" value="UCP030561"/>
</dbReference>
<dbReference type="EMBL" id="JACERJ010000003">
    <property type="protein sequence ID" value="MBA5203679.1"/>
    <property type="molecule type" value="Genomic_DNA"/>
</dbReference>
<evidence type="ECO:0000259" key="1">
    <source>
        <dbReference type="Pfam" id="PF12680"/>
    </source>
</evidence>
<reference evidence="2 3" key="1">
    <citation type="submission" date="2020-07" db="EMBL/GenBank/DDBJ databases">
        <title>Characterization of Pectobacterium aroidearum strains causing soft rot on Amorphophallus konjac.</title>
        <authorList>
            <person name="Xie H."/>
        </authorList>
    </citation>
    <scope>NUCLEOTIDE SEQUENCE [LARGE SCALE GENOMIC DNA]</scope>
    <source>
        <strain evidence="2 3">MY7</strain>
    </source>
</reference>
<dbReference type="SUPFAM" id="SSF54427">
    <property type="entry name" value="NTF2-like"/>
    <property type="match status" value="1"/>
</dbReference>
<organism evidence="2 3">
    <name type="scientific">Pectobacterium aroidearum</name>
    <dbReference type="NCBI Taxonomy" id="1201031"/>
    <lineage>
        <taxon>Bacteria</taxon>
        <taxon>Pseudomonadati</taxon>
        <taxon>Pseudomonadota</taxon>
        <taxon>Gammaproteobacteria</taxon>
        <taxon>Enterobacterales</taxon>
        <taxon>Pectobacteriaceae</taxon>
        <taxon>Pectobacterium</taxon>
    </lineage>
</organism>
<comment type="caution">
    <text evidence="2">The sequence shown here is derived from an EMBL/GenBank/DDBJ whole genome shotgun (WGS) entry which is preliminary data.</text>
</comment>
<dbReference type="InterPro" id="IPR037401">
    <property type="entry name" value="SnoaL-like"/>
</dbReference>
<dbReference type="RefSeq" id="WP_181844967.1">
    <property type="nucleotide sequence ID" value="NZ_JACERJ010000003.1"/>
</dbReference>
<name>A0AAW3SVK4_9GAMM</name>
<evidence type="ECO:0000313" key="2">
    <source>
        <dbReference type="EMBL" id="MBA5203679.1"/>
    </source>
</evidence>
<accession>A0AAW3SVK4</accession>
<protein>
    <submittedName>
        <fullName evidence="2">Nuclear transport factor 2 family protein</fullName>
    </submittedName>
</protein>
<feature type="domain" description="SnoaL-like" evidence="1">
    <location>
        <begin position="7"/>
        <end position="103"/>
    </location>
</feature>
<dbReference type="InterPro" id="IPR032710">
    <property type="entry name" value="NTF2-like_dom_sf"/>
</dbReference>
<gene>
    <name evidence="2" type="ORF">H2Y57_08285</name>
</gene>
<dbReference type="Pfam" id="PF12680">
    <property type="entry name" value="SnoaL_2"/>
    <property type="match status" value="1"/>
</dbReference>
<dbReference type="AlphaFoldDB" id="A0AAW3SVK4"/>